<comment type="caution">
    <text evidence="4">The sequence shown here is derived from an EMBL/GenBank/DDBJ whole genome shotgun (WGS) entry which is preliminary data.</text>
</comment>
<dbReference type="GO" id="GO:0003954">
    <property type="term" value="F:NADH dehydrogenase activity"/>
    <property type="evidence" value="ECO:0007669"/>
    <property type="project" value="TreeGrafter"/>
</dbReference>
<organism evidence="4 5">
    <name type="scientific">Arachis hypogaea</name>
    <name type="common">Peanut</name>
    <dbReference type="NCBI Taxonomy" id="3818"/>
    <lineage>
        <taxon>Eukaryota</taxon>
        <taxon>Viridiplantae</taxon>
        <taxon>Streptophyta</taxon>
        <taxon>Embryophyta</taxon>
        <taxon>Tracheophyta</taxon>
        <taxon>Spermatophyta</taxon>
        <taxon>Magnoliopsida</taxon>
        <taxon>eudicotyledons</taxon>
        <taxon>Gunneridae</taxon>
        <taxon>Pentapetalae</taxon>
        <taxon>rosids</taxon>
        <taxon>fabids</taxon>
        <taxon>Fabales</taxon>
        <taxon>Fabaceae</taxon>
        <taxon>Papilionoideae</taxon>
        <taxon>50 kb inversion clade</taxon>
        <taxon>dalbergioids sensu lato</taxon>
        <taxon>Dalbergieae</taxon>
        <taxon>Pterocarpus clade</taxon>
        <taxon>Arachis</taxon>
    </lineage>
</organism>
<evidence type="ECO:0000259" key="3">
    <source>
        <dbReference type="Pfam" id="PF00361"/>
    </source>
</evidence>
<dbReference type="InterPro" id="IPR003918">
    <property type="entry name" value="NADH_UbQ_OxRdtase"/>
</dbReference>
<dbReference type="GO" id="GO:0015990">
    <property type="term" value="P:electron transport coupled proton transport"/>
    <property type="evidence" value="ECO:0007669"/>
    <property type="project" value="TreeGrafter"/>
</dbReference>
<dbReference type="PANTHER" id="PTHR43507">
    <property type="entry name" value="NADH-UBIQUINONE OXIDOREDUCTASE CHAIN 4"/>
    <property type="match status" value="1"/>
</dbReference>
<sequence>MGILGIGLYTSNESTLNFETLTNQSYLEVLKIIFYMEFLFTFAVKLPIIPLHTWLLDTHGEAHYRTCMFLVRILLKMGTYRLVRIKMELLPHAHSIFSPLLAMFKKSDRIGRLNRFNREPT</sequence>
<protein>
    <recommendedName>
        <fullName evidence="3">NADH:quinone oxidoreductase/Mrp antiporter transmembrane domain-containing protein</fullName>
    </recommendedName>
</protein>
<keyword evidence="5" id="KW-1185">Reference proteome</keyword>
<proteinExistence type="predicted"/>
<reference evidence="4 5" key="1">
    <citation type="submission" date="2019-01" db="EMBL/GenBank/DDBJ databases">
        <title>Sequencing of cultivated peanut Arachis hypogaea provides insights into genome evolution and oil improvement.</title>
        <authorList>
            <person name="Chen X."/>
        </authorList>
    </citation>
    <scope>NUCLEOTIDE SEQUENCE [LARGE SCALE GENOMIC DNA]</scope>
    <source>
        <strain evidence="5">cv. Fuhuasheng</strain>
        <tissue evidence="4">Leaves</tissue>
    </source>
</reference>
<gene>
    <name evidence="4" type="ORF">Ahy_A04g020027</name>
</gene>
<dbReference type="Pfam" id="PF00361">
    <property type="entry name" value="Proton_antipo_M"/>
    <property type="match status" value="1"/>
</dbReference>
<evidence type="ECO:0000256" key="1">
    <source>
        <dbReference type="ARBA" id="ARBA00022967"/>
    </source>
</evidence>
<dbReference type="GO" id="GO:0008137">
    <property type="term" value="F:NADH dehydrogenase (ubiquinone) activity"/>
    <property type="evidence" value="ECO:0007669"/>
    <property type="project" value="InterPro"/>
</dbReference>
<dbReference type="EMBL" id="SDMP01000004">
    <property type="protein sequence ID" value="RYR62438.1"/>
    <property type="molecule type" value="Genomic_DNA"/>
</dbReference>
<dbReference type="GO" id="GO:0048039">
    <property type="term" value="F:ubiquinone binding"/>
    <property type="evidence" value="ECO:0007669"/>
    <property type="project" value="TreeGrafter"/>
</dbReference>
<evidence type="ECO:0000313" key="4">
    <source>
        <dbReference type="EMBL" id="RYR62438.1"/>
    </source>
</evidence>
<feature type="domain" description="NADH:quinone oxidoreductase/Mrp antiporter transmembrane" evidence="3">
    <location>
        <begin position="6"/>
        <end position="97"/>
    </location>
</feature>
<dbReference type="GO" id="GO:0009507">
    <property type="term" value="C:chloroplast"/>
    <property type="evidence" value="ECO:0007669"/>
    <property type="project" value="TreeGrafter"/>
</dbReference>
<evidence type="ECO:0000256" key="2">
    <source>
        <dbReference type="ARBA" id="ARBA00023027"/>
    </source>
</evidence>
<dbReference type="Proteomes" id="UP000289738">
    <property type="component" value="Chromosome A04"/>
</dbReference>
<dbReference type="PANTHER" id="PTHR43507:SF21">
    <property type="entry name" value="NAD(P)H-QUINONE OXIDOREDUCTASE CHAIN 4, CHLOROPLASTIC"/>
    <property type="match status" value="1"/>
</dbReference>
<evidence type="ECO:0000313" key="5">
    <source>
        <dbReference type="Proteomes" id="UP000289738"/>
    </source>
</evidence>
<dbReference type="GO" id="GO:0042773">
    <property type="term" value="P:ATP synthesis coupled electron transport"/>
    <property type="evidence" value="ECO:0007669"/>
    <property type="project" value="InterPro"/>
</dbReference>
<name>A0A445DGY6_ARAHY</name>
<dbReference type="InterPro" id="IPR001750">
    <property type="entry name" value="ND/Mrp_TM"/>
</dbReference>
<dbReference type="AlphaFoldDB" id="A0A445DGY6"/>
<accession>A0A445DGY6</accession>
<keyword evidence="2" id="KW-0520">NAD</keyword>
<keyword evidence="1" id="KW-1278">Translocase</keyword>
<dbReference type="STRING" id="3818.A0A445DGY6"/>